<dbReference type="InterPro" id="IPR022398">
    <property type="entry name" value="Peptidase_S8_His-AS"/>
</dbReference>
<dbReference type="Pfam" id="PF06280">
    <property type="entry name" value="fn3_5"/>
    <property type="match status" value="1"/>
</dbReference>
<dbReference type="CDD" id="cd02124">
    <property type="entry name" value="PA_PoS1_like"/>
    <property type="match status" value="1"/>
</dbReference>
<sequence length="867" mass="92574">MLWAPYFLSISIGAVAGSELAQIVPRAFIVEYKDALQAPSALNNVGATKTLDLNYELFQGATIQFEDEKPVGERVAQLLDLSAIRNVWPKKLIPPPDARIHEVASHRSEESASEQVIRRSNSNDALSTHVQTQVDKLREKGITGEGVKIAVIDSGIDYTHEALGRCLGPNCLVVGGYDLVGDNFNGTNTPVPDNDPQDTCWGHGTHVAGIIAAQPNKLGFTGAAPGVKLAAYRVFNCKTSTTDDIIISALLRAQQDGANIITLSLGAISGWSAEAVNVVVARIVAKGVIVTASAGNSGDSGLFMAQSPAGGKGVAAITSFDNTVTPIFLVNASYAVSGNTEQNFEYAIGRPRHWKGIKLPLWTPSFNTSETDQACNPLPDSTPDLSEKVVLIRRGTCFFDDKIKNAAARGAKYFMFYNNVPGYRFLEWNTINATAVGMVSDTLGTAWVRNLAAGKVVTLDMHDPDTASFEIFESPNNATGGFVSFFSSWGPSFEAAVQPTFGTPGGNILSTFPVHLGSYTVMSGTSMAAPLAAAIYALVSNVRKTLNPRELQNVLTATAKPVQENNNGDINPLLASIAQQGAGIAQAYDAAYATTVLSESSLAFNDTVRLTDKSFTISNTGHGAITYELDVIGAATAYTFSDSKRPDPYPGLQLDDSFAAVHLSEYKVTVPAGGKSTISVHVIPPSGSAARLPVYGGYIRLNGTNGERLSLPYQGIAGDMSAHAVLNTTYVSSSANAPDYRPVGSNTIFVIPQMNITNITGDFPVAAIDILFGSPRINIEILSISNHTTNLGHAIDSPNHWNPRWTLPYTWNGQLADDSYVPPGSYKFRISALHISGDANDTKQYDVSETPSFTIKYKDIDNGTKLN</sequence>
<dbReference type="SUPFAM" id="SSF52743">
    <property type="entry name" value="Subtilisin-like"/>
    <property type="match status" value="1"/>
</dbReference>
<evidence type="ECO:0000256" key="1">
    <source>
        <dbReference type="ARBA" id="ARBA00011073"/>
    </source>
</evidence>
<name>W7EE63_BIPV3</name>
<accession>W7EE63</accession>
<reference evidence="16 17" key="1">
    <citation type="journal article" date="2013" name="PLoS Genet.">
        <title>Comparative genome structure, secondary metabolite, and effector coding capacity across Cochliobolus pathogens.</title>
        <authorList>
            <person name="Condon B.J."/>
            <person name="Leng Y."/>
            <person name="Wu D."/>
            <person name="Bushley K.E."/>
            <person name="Ohm R.A."/>
            <person name="Otillar R."/>
            <person name="Martin J."/>
            <person name="Schackwitz W."/>
            <person name="Grimwood J."/>
            <person name="MohdZainudin N."/>
            <person name="Xue C."/>
            <person name="Wang R."/>
            <person name="Manning V.A."/>
            <person name="Dhillon B."/>
            <person name="Tu Z.J."/>
            <person name="Steffenson B.J."/>
            <person name="Salamov A."/>
            <person name="Sun H."/>
            <person name="Lowry S."/>
            <person name="LaButti K."/>
            <person name="Han J."/>
            <person name="Copeland A."/>
            <person name="Lindquist E."/>
            <person name="Barry K."/>
            <person name="Schmutz J."/>
            <person name="Baker S.E."/>
            <person name="Ciuffetti L.M."/>
            <person name="Grigoriev I.V."/>
            <person name="Zhong S."/>
            <person name="Turgeon B.G."/>
        </authorList>
    </citation>
    <scope>NUCLEOTIDE SEQUENCE [LARGE SCALE GENOMIC DNA]</scope>
    <source>
        <strain evidence="16 17">FI3</strain>
    </source>
</reference>
<feature type="domain" description="Peptidase S8/S53" evidence="13">
    <location>
        <begin position="144"/>
        <end position="565"/>
    </location>
</feature>
<keyword evidence="17" id="KW-1185">Reference proteome</keyword>
<dbReference type="InterPro" id="IPR050131">
    <property type="entry name" value="Peptidase_S8_subtilisin-like"/>
</dbReference>
<dbReference type="InterPro" id="IPR010435">
    <property type="entry name" value="C5a/SBT2-like_Fn3"/>
</dbReference>
<dbReference type="InterPro" id="IPR003137">
    <property type="entry name" value="PA_domain"/>
</dbReference>
<evidence type="ECO:0000259" key="14">
    <source>
        <dbReference type="Pfam" id="PF02225"/>
    </source>
</evidence>
<keyword evidence="7 9" id="KW-0720">Serine protease</keyword>
<dbReference type="GO" id="GO:0004252">
    <property type="term" value="F:serine-type endopeptidase activity"/>
    <property type="evidence" value="ECO:0007669"/>
    <property type="project" value="UniProtKB-UniRule"/>
</dbReference>
<dbReference type="PROSITE" id="PS00136">
    <property type="entry name" value="SUBTILASE_ASP"/>
    <property type="match status" value="1"/>
</dbReference>
<evidence type="ECO:0000256" key="5">
    <source>
        <dbReference type="ARBA" id="ARBA00022729"/>
    </source>
</evidence>
<evidence type="ECO:0000256" key="12">
    <source>
        <dbReference type="SAM" id="SignalP"/>
    </source>
</evidence>
<dbReference type="PROSITE" id="PS51892">
    <property type="entry name" value="SUBTILASE"/>
    <property type="match status" value="1"/>
</dbReference>
<evidence type="ECO:0000256" key="9">
    <source>
        <dbReference type="PROSITE-ProRule" id="PRU01240"/>
    </source>
</evidence>
<evidence type="ECO:0000313" key="17">
    <source>
        <dbReference type="Proteomes" id="UP000054337"/>
    </source>
</evidence>
<dbReference type="GO" id="GO:0006508">
    <property type="term" value="P:proteolysis"/>
    <property type="evidence" value="ECO:0007669"/>
    <property type="project" value="UniProtKB-KW"/>
</dbReference>
<evidence type="ECO:0000256" key="2">
    <source>
        <dbReference type="ARBA" id="ARBA00022512"/>
    </source>
</evidence>
<dbReference type="Gene3D" id="3.40.50.200">
    <property type="entry name" value="Peptidase S8/S53 domain"/>
    <property type="match status" value="2"/>
</dbReference>
<dbReference type="InterPro" id="IPR034187">
    <property type="entry name" value="Peptidases_S8_5"/>
</dbReference>
<comment type="similarity">
    <text evidence="1 9 10">Belongs to the peptidase S8 family.</text>
</comment>
<evidence type="ECO:0000256" key="10">
    <source>
        <dbReference type="RuleBase" id="RU003355"/>
    </source>
</evidence>
<dbReference type="Proteomes" id="UP000054337">
    <property type="component" value="Unassembled WGS sequence"/>
</dbReference>
<dbReference type="PRINTS" id="PR00723">
    <property type="entry name" value="SUBTILISIN"/>
</dbReference>
<dbReference type="CDD" id="cd07489">
    <property type="entry name" value="Peptidases_S8_5"/>
    <property type="match status" value="1"/>
</dbReference>
<feature type="domain" description="PA" evidence="14">
    <location>
        <begin position="372"/>
        <end position="429"/>
    </location>
</feature>
<feature type="active site" description="Charge relay system" evidence="8 9">
    <location>
        <position position="526"/>
    </location>
</feature>
<dbReference type="OrthoDB" id="10256524at2759"/>
<evidence type="ECO:0000256" key="4">
    <source>
        <dbReference type="ARBA" id="ARBA00022670"/>
    </source>
</evidence>
<dbReference type="EMBL" id="KI968755">
    <property type="protein sequence ID" value="EUN25229.1"/>
    <property type="molecule type" value="Genomic_DNA"/>
</dbReference>
<keyword evidence="3" id="KW-0964">Secreted</keyword>
<feature type="active site" description="Charge relay system" evidence="8 9">
    <location>
        <position position="203"/>
    </location>
</feature>
<feature type="region of interest" description="Disordered" evidence="11">
    <location>
        <begin position="106"/>
        <end position="128"/>
    </location>
</feature>
<dbReference type="Pfam" id="PF02225">
    <property type="entry name" value="PA"/>
    <property type="match status" value="1"/>
</dbReference>
<evidence type="ECO:0000259" key="15">
    <source>
        <dbReference type="Pfam" id="PF06280"/>
    </source>
</evidence>
<keyword evidence="5 12" id="KW-0732">Signal</keyword>
<evidence type="ECO:0000259" key="13">
    <source>
        <dbReference type="Pfam" id="PF00082"/>
    </source>
</evidence>
<dbReference type="AlphaFoldDB" id="W7EE63"/>
<dbReference type="RefSeq" id="XP_014554741.1">
    <property type="nucleotide sequence ID" value="XM_014699255.1"/>
</dbReference>
<dbReference type="SUPFAM" id="SSF52025">
    <property type="entry name" value="PA domain"/>
    <property type="match status" value="1"/>
</dbReference>
<dbReference type="InterPro" id="IPR046450">
    <property type="entry name" value="PA_dom_sf"/>
</dbReference>
<evidence type="ECO:0000256" key="11">
    <source>
        <dbReference type="SAM" id="MobiDB-lite"/>
    </source>
</evidence>
<evidence type="ECO:0000256" key="6">
    <source>
        <dbReference type="ARBA" id="ARBA00022801"/>
    </source>
</evidence>
<dbReference type="HOGENOM" id="CLU_003559_3_1_1"/>
<dbReference type="PANTHER" id="PTHR43806">
    <property type="entry name" value="PEPTIDASE S8"/>
    <property type="match status" value="1"/>
</dbReference>
<organism evidence="16 17">
    <name type="scientific">Bipolaris victoriae (strain FI3)</name>
    <name type="common">Victoria blight of oats agent</name>
    <name type="synonym">Cochliobolus victoriae</name>
    <dbReference type="NCBI Taxonomy" id="930091"/>
    <lineage>
        <taxon>Eukaryota</taxon>
        <taxon>Fungi</taxon>
        <taxon>Dikarya</taxon>
        <taxon>Ascomycota</taxon>
        <taxon>Pezizomycotina</taxon>
        <taxon>Dothideomycetes</taxon>
        <taxon>Pleosporomycetidae</taxon>
        <taxon>Pleosporales</taxon>
        <taxon>Pleosporineae</taxon>
        <taxon>Pleosporaceae</taxon>
        <taxon>Bipolaris</taxon>
    </lineage>
</organism>
<feature type="compositionally biased region" description="Polar residues" evidence="11">
    <location>
        <begin position="118"/>
        <end position="128"/>
    </location>
</feature>
<feature type="signal peptide" evidence="12">
    <location>
        <begin position="1"/>
        <end position="17"/>
    </location>
</feature>
<keyword evidence="6 9" id="KW-0378">Hydrolase</keyword>
<dbReference type="InterPro" id="IPR015500">
    <property type="entry name" value="Peptidase_S8_subtilisin-rel"/>
</dbReference>
<gene>
    <name evidence="16" type="ORF">COCVIDRAFT_17589</name>
</gene>
<feature type="domain" description="C5a peptidase/Subtilisin-like protease SBT2-like Fn3-like" evidence="15">
    <location>
        <begin position="603"/>
        <end position="713"/>
    </location>
</feature>
<evidence type="ECO:0000256" key="3">
    <source>
        <dbReference type="ARBA" id="ARBA00022525"/>
    </source>
</evidence>
<dbReference type="Gene3D" id="3.50.30.30">
    <property type="match status" value="1"/>
</dbReference>
<dbReference type="InterPro" id="IPR023827">
    <property type="entry name" value="Peptidase_S8_Asp-AS"/>
</dbReference>
<dbReference type="InterPro" id="IPR023828">
    <property type="entry name" value="Peptidase_S8_Ser-AS"/>
</dbReference>
<dbReference type="InterPro" id="IPR000209">
    <property type="entry name" value="Peptidase_S8/S53_dom"/>
</dbReference>
<evidence type="ECO:0000313" key="16">
    <source>
        <dbReference type="EMBL" id="EUN25229.1"/>
    </source>
</evidence>
<proteinExistence type="inferred from homology"/>
<dbReference type="PROSITE" id="PS00138">
    <property type="entry name" value="SUBTILASE_SER"/>
    <property type="match status" value="1"/>
</dbReference>
<keyword evidence="4 9" id="KW-0645">Protease</keyword>
<dbReference type="GO" id="GO:0016020">
    <property type="term" value="C:membrane"/>
    <property type="evidence" value="ECO:0007669"/>
    <property type="project" value="InterPro"/>
</dbReference>
<evidence type="ECO:0000256" key="8">
    <source>
        <dbReference type="PIRSR" id="PIRSR615500-1"/>
    </source>
</evidence>
<dbReference type="GeneID" id="26252028"/>
<feature type="chain" id="PRO_5004894003" description="Peptidase S8/S53 domain-containing protein" evidence="12">
    <location>
        <begin position="18"/>
        <end position="867"/>
    </location>
</feature>
<dbReference type="Pfam" id="PF00082">
    <property type="entry name" value="Peptidase_S8"/>
    <property type="match status" value="1"/>
</dbReference>
<evidence type="ECO:0000256" key="7">
    <source>
        <dbReference type="ARBA" id="ARBA00022825"/>
    </source>
</evidence>
<evidence type="ECO:0008006" key="18">
    <source>
        <dbReference type="Google" id="ProtNLM"/>
    </source>
</evidence>
<dbReference type="InterPro" id="IPR036852">
    <property type="entry name" value="Peptidase_S8/S53_dom_sf"/>
</dbReference>
<feature type="active site" description="Charge relay system" evidence="8 9">
    <location>
        <position position="153"/>
    </location>
</feature>
<protein>
    <recommendedName>
        <fullName evidence="18">Peptidase S8/S53 domain-containing protein</fullName>
    </recommendedName>
</protein>
<dbReference type="PANTHER" id="PTHR43806:SF66">
    <property type="entry name" value="SERIN ENDOPEPTIDASE"/>
    <property type="match status" value="1"/>
</dbReference>
<dbReference type="PROSITE" id="PS00137">
    <property type="entry name" value="SUBTILASE_HIS"/>
    <property type="match status" value="1"/>
</dbReference>
<keyword evidence="2" id="KW-0134">Cell wall</keyword>